<feature type="domain" description="Crinkler effector protein N-terminal" evidence="4">
    <location>
        <begin position="3"/>
        <end position="112"/>
    </location>
</feature>
<dbReference type="HOGENOM" id="CLU_336193_0_0_1"/>
<dbReference type="GO" id="GO:0043657">
    <property type="term" value="C:host cell"/>
    <property type="evidence" value="ECO:0007669"/>
    <property type="project" value="UniProtKB-SubCell"/>
</dbReference>
<organism evidence="5">
    <name type="scientific">Rhizophagus irregularis (strain DAOM 181602 / DAOM 197198 / MUCL 43194)</name>
    <name type="common">Arbuscular mycorrhizal fungus</name>
    <name type="synonym">Glomus intraradices</name>
    <dbReference type="NCBI Taxonomy" id="747089"/>
    <lineage>
        <taxon>Eukaryota</taxon>
        <taxon>Fungi</taxon>
        <taxon>Fungi incertae sedis</taxon>
        <taxon>Mucoromycota</taxon>
        <taxon>Glomeromycotina</taxon>
        <taxon>Glomeromycetes</taxon>
        <taxon>Glomerales</taxon>
        <taxon>Glomeraceae</taxon>
        <taxon>Rhizophagus</taxon>
    </lineage>
</organism>
<dbReference type="AlphaFoldDB" id="U9UMQ4"/>
<proteinExistence type="predicted"/>
<dbReference type="InterPro" id="IPR045379">
    <property type="entry name" value="Crinkler_N"/>
</dbReference>
<evidence type="ECO:0000256" key="3">
    <source>
        <dbReference type="ARBA" id="ARBA00022525"/>
    </source>
</evidence>
<dbReference type="GO" id="GO:0005576">
    <property type="term" value="C:extracellular region"/>
    <property type="evidence" value="ECO:0007669"/>
    <property type="project" value="UniProtKB-SubCell"/>
</dbReference>
<dbReference type="InterPro" id="IPR027417">
    <property type="entry name" value="P-loop_NTPase"/>
</dbReference>
<reference evidence="5" key="1">
    <citation type="submission" date="2013-07" db="EMBL/GenBank/DDBJ databases">
        <title>The genome of an arbuscular mycorrhizal fungus provides insights into the evolution of the oldest plant symbiosis.</title>
        <authorList>
            <consortium name="DOE Joint Genome Institute"/>
            <person name="Tisserant E."/>
            <person name="Malbreil M."/>
            <person name="Kuo A."/>
            <person name="Kohler A."/>
            <person name="Symeonidi A."/>
            <person name="Balestrini R."/>
            <person name="Charron P."/>
            <person name="Duensing N."/>
            <person name="Frei-dit-Frey N."/>
            <person name="Gianinazzi-Pearson V."/>
            <person name="Gilbert B."/>
            <person name="Handa Y."/>
            <person name="Hijri M."/>
            <person name="Kaul R."/>
            <person name="Kawaguchi M."/>
            <person name="Krajinski F."/>
            <person name="Lammers P."/>
            <person name="Lapierre D."/>
            <person name="Masclaux F.G."/>
            <person name="Murat C."/>
            <person name="Morin E."/>
            <person name="Ndikumana S."/>
            <person name="Pagni M."/>
            <person name="Petitpierre D."/>
            <person name="Requena N."/>
            <person name="Rosikiewicz P."/>
            <person name="Riley R."/>
            <person name="Saito K."/>
            <person name="San Clemente H."/>
            <person name="Shapiro H."/>
            <person name="van Tuinen D."/>
            <person name="Becard G."/>
            <person name="Bonfante P."/>
            <person name="Paszkowski U."/>
            <person name="Shachar-Hill Y."/>
            <person name="Young J.P."/>
            <person name="Sanders I.R."/>
            <person name="Henrissat B."/>
            <person name="Rensing S.A."/>
            <person name="Grigoriev I.V."/>
            <person name="Corradi N."/>
            <person name="Roux C."/>
            <person name="Martin F."/>
        </authorList>
    </citation>
    <scope>NUCLEOTIDE SEQUENCE</scope>
    <source>
        <strain evidence="5">DAOM 197198</strain>
    </source>
</reference>
<gene>
    <name evidence="5" type="ORF">GLOINDRAFT_17248</name>
</gene>
<dbReference type="SUPFAM" id="SSF52540">
    <property type="entry name" value="P-loop containing nucleoside triphosphate hydrolases"/>
    <property type="match status" value="1"/>
</dbReference>
<sequence length="848" mass="97519">MLINCFVLGTETIFSIPLSDEVFISKVKYLTKSLTFDILKKYIWERENNILKDLTNDASKLNLWYVDVEEVVDVFTEDDIVRKLGGKKMSPQYLFRNYFNGQLPEGKIHIIITATGKKRSADPEPIESKKRLRSVINFDEFKDLIADIKNHVTIASPPKLYPKTAKDIAGRFSKDRSCIPISGGNLPDMRLDETLSTAMGNKLIKLFENNETAFHLLYAVSGAGKTRSIFEMAMHNKFFVIYMECRGSMDEDRAFLDPTHDINFAELDERITEILSLSENEFRSKAKCLIALEFTARVFYLILLLERNEGLTPRDHLLAQIGDIPLIMNNLIIIQQKGYNKRVVFAIDEASAASTLFYPRFANSRGHDSGLLTPLVMFLDNFQVPIIIAGTSFSLEYGKSNSDIGKGKTPDYLIDFEMLTVENIESYLERFLSLSDCNLKDIVELKYLAGRPRFAARIVLEVIRLEKNGNGFISKQDVLKEAIKQTINVISGQLEFKFSEIVEKKNPYDIVDFHAWKNIMETLFVNCWFFGSYMASYEINDHKIFLIENGIAHLLKNNKSFLAIDEPLSVDAVKKVLLPIYKRPDVAILQKLIAELKRNATKKSDTSKGATWQYLAQAGLMNFNEKTVANFVHTIYGDDIVFEIGGIKKMNLPEWTNKAIIKIESYGDLKKLSWKLHDKFEDDVKLIEMLLGNPTNRVYMLNPNPIMRPYGVYIGNNIDHIDDYWTLLISVKIYEGLFSGKSVGNNKRTTDWNYVYYEDDEDENTHQIKKHVIRRKLDTMRNKYVHQGSIRIHFILPGLAEGRNKSEDQGGCRVEGNDIIMYIDQNLLNKYFRDSQYVDVINNIFERN</sequence>
<dbReference type="VEuPathDB" id="FungiDB:RhiirFUN_012855"/>
<dbReference type="Pfam" id="PF20147">
    <property type="entry name" value="Crinkler"/>
    <property type="match status" value="1"/>
</dbReference>
<evidence type="ECO:0000256" key="2">
    <source>
        <dbReference type="ARBA" id="ARBA00004613"/>
    </source>
</evidence>
<accession>U9UMQ4</accession>
<evidence type="ECO:0000313" key="5">
    <source>
        <dbReference type="EMBL" id="ESA21630.1"/>
    </source>
</evidence>
<name>U9UMQ4_RHIID</name>
<protein>
    <recommendedName>
        <fullName evidence="4">Crinkler effector protein N-terminal domain-containing protein</fullName>
    </recommendedName>
</protein>
<evidence type="ECO:0000256" key="1">
    <source>
        <dbReference type="ARBA" id="ARBA00004340"/>
    </source>
</evidence>
<dbReference type="EMBL" id="KI276249">
    <property type="protein sequence ID" value="ESA21630.1"/>
    <property type="molecule type" value="Genomic_DNA"/>
</dbReference>
<dbReference type="VEuPathDB" id="FungiDB:RhiirFUN_012854"/>
<evidence type="ECO:0000259" key="4">
    <source>
        <dbReference type="Pfam" id="PF20147"/>
    </source>
</evidence>
<comment type="subcellular location">
    <subcellularLocation>
        <location evidence="1">Host cell</location>
    </subcellularLocation>
    <subcellularLocation>
        <location evidence="2">Secreted</location>
    </subcellularLocation>
</comment>
<keyword evidence="3" id="KW-0964">Secreted</keyword>